<evidence type="ECO:0000313" key="3">
    <source>
        <dbReference type="Proteomes" id="UP000003019"/>
    </source>
</evidence>
<evidence type="ECO:0000313" key="2">
    <source>
        <dbReference type="EMBL" id="EGY52539.1"/>
    </source>
</evidence>
<gene>
    <name evidence="2" type="ORF">HMPREF9371_1278</name>
</gene>
<organism evidence="2 3">
    <name type="scientific">Neisseria shayeganii 871</name>
    <dbReference type="NCBI Taxonomy" id="1032488"/>
    <lineage>
        <taxon>Bacteria</taxon>
        <taxon>Pseudomonadati</taxon>
        <taxon>Pseudomonadota</taxon>
        <taxon>Betaproteobacteria</taxon>
        <taxon>Neisseriales</taxon>
        <taxon>Neisseriaceae</taxon>
        <taxon>Neisseria</taxon>
    </lineage>
</organism>
<dbReference type="AlphaFoldDB" id="G4CI39"/>
<evidence type="ECO:0000256" key="1">
    <source>
        <dbReference type="SAM" id="MobiDB-lite"/>
    </source>
</evidence>
<sequence>MITVNEARQKNDLLTIHSDKSPHPSAPNRTPPAQAPAAAPLANIN</sequence>
<protein>
    <submittedName>
        <fullName evidence="2">Uncharacterized protein</fullName>
    </submittedName>
</protein>
<comment type="caution">
    <text evidence="2">The sequence shown here is derived from an EMBL/GenBank/DDBJ whole genome shotgun (WGS) entry which is preliminary data.</text>
</comment>
<reference evidence="2 3" key="1">
    <citation type="submission" date="2011-05" db="EMBL/GenBank/DDBJ databases">
        <authorList>
            <person name="Muzny D."/>
            <person name="Qin X."/>
            <person name="Deng J."/>
            <person name="Jiang H."/>
            <person name="Liu Y."/>
            <person name="Qu J."/>
            <person name="Song X.-Z."/>
            <person name="Zhang L."/>
            <person name="Thornton R."/>
            <person name="Coyle M."/>
            <person name="Francisco L."/>
            <person name="Jackson L."/>
            <person name="Javaid M."/>
            <person name="Korchina V."/>
            <person name="Kovar C."/>
            <person name="Mata R."/>
            <person name="Mathew T."/>
            <person name="Ngo R."/>
            <person name="Nguyen L."/>
            <person name="Nguyen N."/>
            <person name="Okwuonu G."/>
            <person name="Ongeri F."/>
            <person name="Pham C."/>
            <person name="Simmons D."/>
            <person name="Wilczek-Boney K."/>
            <person name="Hale W."/>
            <person name="Jakkamsetti A."/>
            <person name="Pham P."/>
            <person name="Ruth R."/>
            <person name="San Lucas F."/>
            <person name="Warren J."/>
            <person name="Zhang J."/>
            <person name="Zhao Z."/>
            <person name="Zhou C."/>
            <person name="Zhu D."/>
            <person name="Lee S."/>
            <person name="Bess C."/>
            <person name="Blankenburg K."/>
            <person name="Forbes L."/>
            <person name="Fu Q."/>
            <person name="Gubbala S."/>
            <person name="Hirani K."/>
            <person name="Jayaseelan J.C."/>
            <person name="Lara F."/>
            <person name="Munidasa M."/>
            <person name="Palculict T."/>
            <person name="Patil S."/>
            <person name="Pu L.-L."/>
            <person name="Saada N."/>
            <person name="Tang L."/>
            <person name="Weissenberger G."/>
            <person name="Zhu Y."/>
            <person name="Hemphill L."/>
            <person name="Shang Y."/>
            <person name="Youmans B."/>
            <person name="Ayvaz T."/>
            <person name="Ross M."/>
            <person name="Santibanez J."/>
            <person name="Aqrawi P."/>
            <person name="Gross S."/>
            <person name="Joshi V."/>
            <person name="Fowler G."/>
            <person name="Nazareth L."/>
            <person name="Reid J."/>
            <person name="Worley K."/>
            <person name="Petrosino J."/>
            <person name="Highlander S."/>
            <person name="Gibbs R."/>
        </authorList>
    </citation>
    <scope>NUCLEOTIDE SEQUENCE [LARGE SCALE GENOMIC DNA]</scope>
    <source>
        <strain evidence="2 3">871</strain>
    </source>
</reference>
<proteinExistence type="predicted"/>
<dbReference type="STRING" id="1032488.HMPREF9371_1278"/>
<dbReference type="Proteomes" id="UP000003019">
    <property type="component" value="Unassembled WGS sequence"/>
</dbReference>
<dbReference type="EMBL" id="AGAY01000047">
    <property type="protein sequence ID" value="EGY52539.1"/>
    <property type="molecule type" value="Genomic_DNA"/>
</dbReference>
<feature type="compositionally biased region" description="Low complexity" evidence="1">
    <location>
        <begin position="35"/>
        <end position="45"/>
    </location>
</feature>
<keyword evidence="3" id="KW-1185">Reference proteome</keyword>
<dbReference type="HOGENOM" id="CLU_3202446_0_0_4"/>
<feature type="compositionally biased region" description="Basic and acidic residues" evidence="1">
    <location>
        <begin position="7"/>
        <end position="22"/>
    </location>
</feature>
<feature type="region of interest" description="Disordered" evidence="1">
    <location>
        <begin position="1"/>
        <end position="45"/>
    </location>
</feature>
<dbReference type="PATRIC" id="fig|1032488.3.peg.1201"/>
<accession>G4CI39</accession>
<name>G4CI39_9NEIS</name>